<dbReference type="InterPro" id="IPR027383">
    <property type="entry name" value="Znf_put"/>
</dbReference>
<evidence type="ECO:0000313" key="3">
    <source>
        <dbReference type="Proteomes" id="UP000050501"/>
    </source>
</evidence>
<protein>
    <recommendedName>
        <fullName evidence="1">Putative zinc-finger domain-containing protein</fullName>
    </recommendedName>
</protein>
<dbReference type="OrthoDB" id="166006at2"/>
<accession>A0A0P6YCS4</accession>
<organism evidence="2 3">
    <name type="scientific">Levilinea saccharolytica</name>
    <dbReference type="NCBI Taxonomy" id="229921"/>
    <lineage>
        <taxon>Bacteria</taxon>
        <taxon>Bacillati</taxon>
        <taxon>Chloroflexota</taxon>
        <taxon>Anaerolineae</taxon>
        <taxon>Anaerolineales</taxon>
        <taxon>Anaerolineaceae</taxon>
        <taxon>Levilinea</taxon>
    </lineage>
</organism>
<sequence>MKNKGHCEDLLASLSDYVDGTLDGQLCEALEQHLQSCHNCTVVVNTLRRTVELYQQEEPDAMPEAVHQRLLHRLQLDDFLHEG</sequence>
<evidence type="ECO:0000259" key="1">
    <source>
        <dbReference type="Pfam" id="PF13490"/>
    </source>
</evidence>
<evidence type="ECO:0000313" key="2">
    <source>
        <dbReference type="EMBL" id="KPL88192.1"/>
    </source>
</evidence>
<comment type="caution">
    <text evidence="2">The sequence shown here is derived from an EMBL/GenBank/DDBJ whole genome shotgun (WGS) entry which is preliminary data.</text>
</comment>
<reference evidence="2 3" key="1">
    <citation type="submission" date="2015-07" db="EMBL/GenBank/DDBJ databases">
        <title>Genome sequence of Levilinea saccharolytica DSM 16555.</title>
        <authorList>
            <person name="Hemp J."/>
            <person name="Ward L.M."/>
            <person name="Pace L.A."/>
            <person name="Fischer W.W."/>
        </authorList>
    </citation>
    <scope>NUCLEOTIDE SEQUENCE [LARGE SCALE GENOMIC DNA]</scope>
    <source>
        <strain evidence="2 3">KIBI-1</strain>
    </source>
</reference>
<dbReference type="RefSeq" id="WP_062418258.1">
    <property type="nucleotide sequence ID" value="NZ_DF967974.1"/>
</dbReference>
<dbReference type="InterPro" id="IPR041916">
    <property type="entry name" value="Anti_sigma_zinc_sf"/>
</dbReference>
<dbReference type="Proteomes" id="UP000050501">
    <property type="component" value="Unassembled WGS sequence"/>
</dbReference>
<name>A0A0P6YCS4_9CHLR</name>
<gene>
    <name evidence="2" type="ORF">ADN01_03945</name>
</gene>
<dbReference type="AlphaFoldDB" id="A0A0P6YCS4"/>
<dbReference type="Pfam" id="PF13490">
    <property type="entry name" value="zf-HC2"/>
    <property type="match status" value="1"/>
</dbReference>
<dbReference type="STRING" id="229921.ADN01_03945"/>
<keyword evidence="3" id="KW-1185">Reference proteome</keyword>
<feature type="domain" description="Putative zinc-finger" evidence="1">
    <location>
        <begin position="7"/>
        <end position="40"/>
    </location>
</feature>
<dbReference type="Gene3D" id="1.10.10.1320">
    <property type="entry name" value="Anti-sigma factor, zinc-finger domain"/>
    <property type="match status" value="1"/>
</dbReference>
<dbReference type="EMBL" id="LGCM01000017">
    <property type="protein sequence ID" value="KPL88192.1"/>
    <property type="molecule type" value="Genomic_DNA"/>
</dbReference>
<proteinExistence type="predicted"/>